<dbReference type="InterPro" id="IPR029020">
    <property type="entry name" value="Ammonium/urea_transptr"/>
</dbReference>
<feature type="transmembrane region" description="Helical" evidence="8">
    <location>
        <begin position="205"/>
        <end position="224"/>
    </location>
</feature>
<dbReference type="InterPro" id="IPR024041">
    <property type="entry name" value="NH4_transpt_AmtB-like_dom"/>
</dbReference>
<evidence type="ECO:0000256" key="8">
    <source>
        <dbReference type="SAM" id="Phobius"/>
    </source>
</evidence>
<protein>
    <submittedName>
        <fullName evidence="11">Ammonium_transp domain-containing protein</fullName>
    </submittedName>
</protein>
<proteinExistence type="inferred from homology"/>
<evidence type="ECO:0000259" key="9">
    <source>
        <dbReference type="Pfam" id="PF00909"/>
    </source>
</evidence>
<name>A0A1I8J5V5_9PLAT</name>
<sequence length="332" mass="34728">MFAATAATIVSGAVAERCEFVGYLVYSALISGFLYPIVTHWAWAPNGWLALGASITFSDDGVPIQLKYHDFAGSGVVHLLGGTAALVAAIILRPRLGRFDPTTGLPREIRGHSVPLVSLGGFILFFGFLAFNGGSQAAIASEGDGQAVALSMVNTCLSGSSAAFLTMAIQKLRFGTWSLLSTINGGLAGMVAICAGCNAVQPWSALVIGLVASLAYLTVSWLVLKLGCDDPLEAVGVHAGGGFVGVILVAFFRNGDGILVSPGRRSGMNLLWQLVGAAAILLWSAVLSVLIFGSLRLLRLFRVSEEHESKGLDIPKHGEPAYPLAAYGHGWE</sequence>
<feature type="transmembrane region" description="Helical" evidence="8">
    <location>
        <begin position="113"/>
        <end position="133"/>
    </location>
</feature>
<feature type="transmembrane region" description="Helical" evidence="8">
    <location>
        <begin position="272"/>
        <end position="292"/>
    </location>
</feature>
<dbReference type="Pfam" id="PF00909">
    <property type="entry name" value="Ammonium_transp"/>
    <property type="match status" value="1"/>
</dbReference>
<keyword evidence="3" id="KW-0813">Transport</keyword>
<evidence type="ECO:0000256" key="6">
    <source>
        <dbReference type="ARBA" id="ARBA00023136"/>
    </source>
</evidence>
<keyword evidence="6 8" id="KW-0472">Membrane</keyword>
<keyword evidence="10" id="KW-1185">Reference proteome</keyword>
<dbReference type="Proteomes" id="UP000095280">
    <property type="component" value="Unplaced"/>
</dbReference>
<evidence type="ECO:0000256" key="4">
    <source>
        <dbReference type="ARBA" id="ARBA00022692"/>
    </source>
</evidence>
<dbReference type="AlphaFoldDB" id="A0A1I8J5V5"/>
<keyword evidence="7" id="KW-0924">Ammonia transport</keyword>
<dbReference type="GO" id="GO:0097272">
    <property type="term" value="P:ammonium homeostasis"/>
    <property type="evidence" value="ECO:0007669"/>
    <property type="project" value="TreeGrafter"/>
</dbReference>
<comment type="similarity">
    <text evidence="2">Belongs to the ammonia transporter channel (TC 1.A.11.2) family.</text>
</comment>
<feature type="domain" description="Ammonium transporter AmtB-like" evidence="9">
    <location>
        <begin position="1"/>
        <end position="322"/>
    </location>
</feature>
<dbReference type="PANTHER" id="PTHR11730">
    <property type="entry name" value="AMMONIUM TRANSPORTER"/>
    <property type="match status" value="1"/>
</dbReference>
<accession>A0A1I8J5V5</accession>
<dbReference type="PANTHER" id="PTHR11730:SF6">
    <property type="entry name" value="AMMONIUM TRANSPORTER"/>
    <property type="match status" value="1"/>
</dbReference>
<dbReference type="GO" id="GO:0008519">
    <property type="term" value="F:ammonium channel activity"/>
    <property type="evidence" value="ECO:0007669"/>
    <property type="project" value="InterPro"/>
</dbReference>
<comment type="subcellular location">
    <subcellularLocation>
        <location evidence="1">Membrane</location>
        <topology evidence="1">Multi-pass membrane protein</topology>
    </subcellularLocation>
</comment>
<dbReference type="Gene3D" id="1.10.3430.10">
    <property type="entry name" value="Ammonium transporter AmtB like domains"/>
    <property type="match status" value="1"/>
</dbReference>
<evidence type="ECO:0000256" key="1">
    <source>
        <dbReference type="ARBA" id="ARBA00004141"/>
    </source>
</evidence>
<reference evidence="11" key="1">
    <citation type="submission" date="2016-11" db="UniProtKB">
        <authorList>
            <consortium name="WormBaseParasite"/>
        </authorList>
    </citation>
    <scope>IDENTIFICATION</scope>
</reference>
<dbReference type="WBParaSite" id="maker-uti_cns_0045904-snap-gene-0.3-mRNA-1">
    <property type="protein sequence ID" value="maker-uti_cns_0045904-snap-gene-0.3-mRNA-1"/>
    <property type="gene ID" value="maker-uti_cns_0045904-snap-gene-0.3"/>
</dbReference>
<keyword evidence="4 8" id="KW-0812">Transmembrane</keyword>
<evidence type="ECO:0000313" key="11">
    <source>
        <dbReference type="WBParaSite" id="maker-uti_cns_0045904-snap-gene-0.3-mRNA-1"/>
    </source>
</evidence>
<evidence type="ECO:0000256" key="5">
    <source>
        <dbReference type="ARBA" id="ARBA00022989"/>
    </source>
</evidence>
<feature type="transmembrane region" description="Helical" evidence="8">
    <location>
        <begin position="145"/>
        <end position="165"/>
    </location>
</feature>
<evidence type="ECO:0000256" key="7">
    <source>
        <dbReference type="ARBA" id="ARBA00023177"/>
    </source>
</evidence>
<dbReference type="SUPFAM" id="SSF111352">
    <property type="entry name" value="Ammonium transporter"/>
    <property type="match status" value="1"/>
</dbReference>
<feature type="transmembrane region" description="Helical" evidence="8">
    <location>
        <begin position="231"/>
        <end position="252"/>
    </location>
</feature>
<dbReference type="GO" id="GO:0005886">
    <property type="term" value="C:plasma membrane"/>
    <property type="evidence" value="ECO:0007669"/>
    <property type="project" value="TreeGrafter"/>
</dbReference>
<keyword evidence="5 8" id="KW-1133">Transmembrane helix</keyword>
<organism evidence="10 11">
    <name type="scientific">Macrostomum lignano</name>
    <dbReference type="NCBI Taxonomy" id="282301"/>
    <lineage>
        <taxon>Eukaryota</taxon>
        <taxon>Metazoa</taxon>
        <taxon>Spiralia</taxon>
        <taxon>Lophotrochozoa</taxon>
        <taxon>Platyhelminthes</taxon>
        <taxon>Rhabditophora</taxon>
        <taxon>Macrostomorpha</taxon>
        <taxon>Macrostomida</taxon>
        <taxon>Macrostomidae</taxon>
        <taxon>Macrostomum</taxon>
    </lineage>
</organism>
<feature type="transmembrane region" description="Helical" evidence="8">
    <location>
        <begin position="177"/>
        <end position="199"/>
    </location>
</feature>
<evidence type="ECO:0000256" key="3">
    <source>
        <dbReference type="ARBA" id="ARBA00022448"/>
    </source>
</evidence>
<evidence type="ECO:0000313" key="10">
    <source>
        <dbReference type="Proteomes" id="UP000095280"/>
    </source>
</evidence>
<evidence type="ECO:0000256" key="2">
    <source>
        <dbReference type="ARBA" id="ARBA00005887"/>
    </source>
</evidence>
<feature type="transmembrane region" description="Helical" evidence="8">
    <location>
        <begin position="71"/>
        <end position="92"/>
    </location>
</feature>